<feature type="signal peptide" evidence="1">
    <location>
        <begin position="1"/>
        <end position="21"/>
    </location>
</feature>
<sequence length="326" mass="35298">MKKTNILMLALLASASTFFYSCDDDQLEDKRNPKPTLSVDKKSVLATEGDVITFTVTIDKPLAKDVDFKIELESGSGNFRDFTCSGEETTIDEGGFGQGKIGYKLVLPALETSATFTITPNKDLFVEGSETLKLKLKSSGNMLAMVSPDSEFIDIGVNDFVSNNVGVDLVWGKVTNSHGTISDLEFEDGDGNNASTHDTDFDLFILNSAGTAINNTGATSANPEFTQLLATAPNGVYYVYAELYDFGSTPPVKPLSYDLTFQISKYGTWATTVKVPTTSDESFADVVAVIIKTGNNYVVEDIDGNTLASGKYKSIVENFKKSKRSK</sequence>
<dbReference type="RefSeq" id="WP_264543467.1">
    <property type="nucleotide sequence ID" value="NZ_BAABIP010000011.1"/>
</dbReference>
<organism evidence="2 3">
    <name type="scientific">Flavobacterium hankyongi</name>
    <dbReference type="NCBI Taxonomy" id="1176532"/>
    <lineage>
        <taxon>Bacteria</taxon>
        <taxon>Pseudomonadati</taxon>
        <taxon>Bacteroidota</taxon>
        <taxon>Flavobacteriia</taxon>
        <taxon>Flavobacteriales</taxon>
        <taxon>Flavobacteriaceae</taxon>
        <taxon>Flavobacterium</taxon>
    </lineage>
</organism>
<dbReference type="PROSITE" id="PS51257">
    <property type="entry name" value="PROKAR_LIPOPROTEIN"/>
    <property type="match status" value="1"/>
</dbReference>
<dbReference type="EMBL" id="BAABIP010000011">
    <property type="protein sequence ID" value="GAA4766265.1"/>
    <property type="molecule type" value="Genomic_DNA"/>
</dbReference>
<keyword evidence="3" id="KW-1185">Reference proteome</keyword>
<gene>
    <name evidence="2" type="ORF">GCM10023230_15010</name>
</gene>
<keyword evidence="1" id="KW-0732">Signal</keyword>
<dbReference type="SUPFAM" id="SSF141072">
    <property type="entry name" value="CalX-like"/>
    <property type="match status" value="1"/>
</dbReference>
<protein>
    <recommendedName>
        <fullName evidence="4">Calx-beta domain-containing protein</fullName>
    </recommendedName>
</protein>
<dbReference type="Proteomes" id="UP001500141">
    <property type="component" value="Unassembled WGS sequence"/>
</dbReference>
<evidence type="ECO:0008006" key="4">
    <source>
        <dbReference type="Google" id="ProtNLM"/>
    </source>
</evidence>
<evidence type="ECO:0000256" key="1">
    <source>
        <dbReference type="SAM" id="SignalP"/>
    </source>
</evidence>
<dbReference type="Gene3D" id="2.60.40.2030">
    <property type="match status" value="1"/>
</dbReference>
<comment type="caution">
    <text evidence="2">The sequence shown here is derived from an EMBL/GenBank/DDBJ whole genome shotgun (WGS) entry which is preliminary data.</text>
</comment>
<name>A0ABP8ZU38_9FLAO</name>
<feature type="chain" id="PRO_5046257316" description="Calx-beta domain-containing protein" evidence="1">
    <location>
        <begin position="22"/>
        <end position="326"/>
    </location>
</feature>
<evidence type="ECO:0000313" key="2">
    <source>
        <dbReference type="EMBL" id="GAA4766265.1"/>
    </source>
</evidence>
<proteinExistence type="predicted"/>
<reference evidence="3" key="1">
    <citation type="journal article" date="2019" name="Int. J. Syst. Evol. Microbiol.">
        <title>The Global Catalogue of Microorganisms (GCM) 10K type strain sequencing project: providing services to taxonomists for standard genome sequencing and annotation.</title>
        <authorList>
            <consortium name="The Broad Institute Genomics Platform"/>
            <consortium name="The Broad Institute Genome Sequencing Center for Infectious Disease"/>
            <person name="Wu L."/>
            <person name="Ma J."/>
        </authorList>
    </citation>
    <scope>NUCLEOTIDE SEQUENCE [LARGE SCALE GENOMIC DNA]</scope>
    <source>
        <strain evidence="3">JCM 18198</strain>
    </source>
</reference>
<evidence type="ECO:0000313" key="3">
    <source>
        <dbReference type="Proteomes" id="UP001500141"/>
    </source>
</evidence>
<accession>A0ABP8ZU38</accession>
<dbReference type="InterPro" id="IPR038081">
    <property type="entry name" value="CalX-like_sf"/>
</dbReference>